<organism evidence="4 5">
    <name type="scientific">Patulibacter brassicae</name>
    <dbReference type="NCBI Taxonomy" id="1705717"/>
    <lineage>
        <taxon>Bacteria</taxon>
        <taxon>Bacillati</taxon>
        <taxon>Actinomycetota</taxon>
        <taxon>Thermoleophilia</taxon>
        <taxon>Solirubrobacterales</taxon>
        <taxon>Patulibacteraceae</taxon>
        <taxon>Patulibacter</taxon>
    </lineage>
</organism>
<evidence type="ECO:0000313" key="5">
    <source>
        <dbReference type="Proteomes" id="UP001277761"/>
    </source>
</evidence>
<keyword evidence="2" id="KW-0378">Hydrolase</keyword>
<proteinExistence type="inferred from homology"/>
<reference evidence="4 5" key="1">
    <citation type="submission" date="2023-11" db="EMBL/GenBank/DDBJ databases">
        <authorList>
            <person name="Xu M."/>
            <person name="Jiang T."/>
        </authorList>
    </citation>
    <scope>NUCLEOTIDE SEQUENCE [LARGE SCALE GENOMIC DNA]</scope>
    <source>
        <strain evidence="4 5">SD</strain>
    </source>
</reference>
<dbReference type="InterPro" id="IPR003140">
    <property type="entry name" value="PLipase/COase/thioEstase"/>
</dbReference>
<protein>
    <submittedName>
        <fullName evidence="4">Phospholipase</fullName>
    </submittedName>
</protein>
<dbReference type="InterPro" id="IPR029058">
    <property type="entry name" value="AB_hydrolase_fold"/>
</dbReference>
<dbReference type="EMBL" id="JAXAVX010000001">
    <property type="protein sequence ID" value="MDX8150778.1"/>
    <property type="molecule type" value="Genomic_DNA"/>
</dbReference>
<evidence type="ECO:0000259" key="3">
    <source>
        <dbReference type="Pfam" id="PF02230"/>
    </source>
</evidence>
<comment type="similarity">
    <text evidence="1">Belongs to the AB hydrolase superfamily. AB hydrolase 2 family.</text>
</comment>
<dbReference type="Pfam" id="PF02230">
    <property type="entry name" value="Abhydrolase_2"/>
    <property type="match status" value="1"/>
</dbReference>
<evidence type="ECO:0000256" key="2">
    <source>
        <dbReference type="ARBA" id="ARBA00022801"/>
    </source>
</evidence>
<dbReference type="Gene3D" id="3.40.50.1820">
    <property type="entry name" value="alpha/beta hydrolase"/>
    <property type="match status" value="1"/>
</dbReference>
<evidence type="ECO:0000313" key="4">
    <source>
        <dbReference type="EMBL" id="MDX8150778.1"/>
    </source>
</evidence>
<comment type="caution">
    <text evidence="4">The sequence shown here is derived from an EMBL/GenBank/DDBJ whole genome shotgun (WGS) entry which is preliminary data.</text>
</comment>
<dbReference type="InterPro" id="IPR050565">
    <property type="entry name" value="LYPA1-2/EST-like"/>
</dbReference>
<sequence>MTVPPDLVLAERPAAGEPEGLLVLHHGRGTSEQDLLPLADELDPERRLHVAAPRGPLQLPGWPGFHWYAVPRVGYPDPATYAAAYAALARVHDGLWARTGIGPERTVLSGFSMGSVMSYALGLGPDRPRPAGLLIHAGFVPTVPGWEPDLAHRRGLPVRISHGSADPIMDVAFAHDARERLTAAGLDVRYAEHGGAHHLAPSDAPAGRAFLDEVLPPRG</sequence>
<feature type="domain" description="Phospholipase/carboxylesterase/thioesterase" evidence="3">
    <location>
        <begin position="17"/>
        <end position="198"/>
    </location>
</feature>
<keyword evidence="5" id="KW-1185">Reference proteome</keyword>
<dbReference type="SUPFAM" id="SSF53474">
    <property type="entry name" value="alpha/beta-Hydrolases"/>
    <property type="match status" value="1"/>
</dbReference>
<accession>A0ABU4VG44</accession>
<evidence type="ECO:0000256" key="1">
    <source>
        <dbReference type="ARBA" id="ARBA00006499"/>
    </source>
</evidence>
<dbReference type="PANTHER" id="PTHR10655:SF17">
    <property type="entry name" value="LYSOPHOSPHOLIPASE-LIKE PROTEIN 1"/>
    <property type="match status" value="1"/>
</dbReference>
<name>A0ABU4VG44_9ACTN</name>
<dbReference type="PANTHER" id="PTHR10655">
    <property type="entry name" value="LYSOPHOSPHOLIPASE-RELATED"/>
    <property type="match status" value="1"/>
</dbReference>
<dbReference type="Proteomes" id="UP001277761">
    <property type="component" value="Unassembled WGS sequence"/>
</dbReference>
<gene>
    <name evidence="4" type="ORF">SK069_04155</name>
</gene>
<dbReference type="RefSeq" id="WP_319952921.1">
    <property type="nucleotide sequence ID" value="NZ_JAXAVX010000001.1"/>
</dbReference>